<organism evidence="1 2">
    <name type="scientific">Rhizobium leguminosarum bv. viciae</name>
    <dbReference type="NCBI Taxonomy" id="387"/>
    <lineage>
        <taxon>Bacteria</taxon>
        <taxon>Pseudomonadati</taxon>
        <taxon>Pseudomonadota</taxon>
        <taxon>Alphaproteobacteria</taxon>
        <taxon>Hyphomicrobiales</taxon>
        <taxon>Rhizobiaceae</taxon>
        <taxon>Rhizobium/Agrobacterium group</taxon>
        <taxon>Rhizobium</taxon>
    </lineage>
</organism>
<dbReference type="AlphaFoldDB" id="A0A8I2GZ36"/>
<proteinExistence type="predicted"/>
<comment type="caution">
    <text evidence="1">The sequence shown here is derived from an EMBL/GenBank/DDBJ whole genome shotgun (WGS) entry which is preliminary data.</text>
</comment>
<accession>A0A8I2GZ36</accession>
<sequence length="190" mass="21311">MTDGPFRNSALSNKWKQYGRDLVNDAASQDERAKQACHSLLGAIDTKAFDRLYRELDSRASRDQMDLDSVAATESIFDKNERSSFGDALERNLLCNLREGMSERKSLDAALGRAVSELLENAKNRIHEECLRARDIRDMSQSDFAKGVQRNRETFSSIDVGSICAALENGNKNAFRRTARTDVNDGPDED</sequence>
<reference evidence="1" key="1">
    <citation type="submission" date="2019-10" db="EMBL/GenBank/DDBJ databases">
        <title>Rhizobium leguminosarum symbiovar viciae collection.</title>
        <authorList>
            <person name="Boivin S."/>
            <person name="Lepetit M."/>
        </authorList>
    </citation>
    <scope>NUCLEOTIDE SEQUENCE</scope>
    <source>
        <strain evidence="1">L143</strain>
    </source>
</reference>
<name>A0A8I2GZ36_RHILV</name>
<protein>
    <submittedName>
        <fullName evidence="1">Uncharacterized protein</fullName>
    </submittedName>
</protein>
<dbReference type="Proteomes" id="UP000662259">
    <property type="component" value="Unassembled WGS sequence"/>
</dbReference>
<dbReference type="RefSeq" id="WP_130804314.1">
    <property type="nucleotide sequence ID" value="NZ_WIEZ01000018.1"/>
</dbReference>
<evidence type="ECO:0000313" key="1">
    <source>
        <dbReference type="EMBL" id="NKM48782.1"/>
    </source>
</evidence>
<evidence type="ECO:0000313" key="2">
    <source>
        <dbReference type="Proteomes" id="UP000662259"/>
    </source>
</evidence>
<dbReference type="EMBL" id="WIEZ01000018">
    <property type="protein sequence ID" value="NKM48782.1"/>
    <property type="molecule type" value="Genomic_DNA"/>
</dbReference>
<gene>
    <name evidence="1" type="ORF">GFL91_28280</name>
</gene>